<protein>
    <submittedName>
        <fullName evidence="1">Uncharacterized protein</fullName>
    </submittedName>
</protein>
<evidence type="ECO:0000313" key="2">
    <source>
        <dbReference type="Proteomes" id="UP000812440"/>
    </source>
</evidence>
<dbReference type="Proteomes" id="UP000812440">
    <property type="component" value="Chromosome 7"/>
</dbReference>
<evidence type="ECO:0000313" key="1">
    <source>
        <dbReference type="EMBL" id="KAG8434801.1"/>
    </source>
</evidence>
<sequence>MQNLAAVFQIQPALYLKDFQIVRSSAISMLLTHGLLLRNFQLERTDINKFYQVLFHTKKPSLAFLCSEINELQLLKVQIHL</sequence>
<comment type="caution">
    <text evidence="1">The sequence shown here is derived from an EMBL/GenBank/DDBJ whole genome shotgun (WGS) entry which is preliminary data.</text>
</comment>
<accession>A0A8T2IWL6</accession>
<proteinExistence type="predicted"/>
<keyword evidence="2" id="KW-1185">Reference proteome</keyword>
<dbReference type="AlphaFoldDB" id="A0A8T2IWL6"/>
<organism evidence="1 2">
    <name type="scientific">Hymenochirus boettgeri</name>
    <name type="common">Congo dwarf clawed frog</name>
    <dbReference type="NCBI Taxonomy" id="247094"/>
    <lineage>
        <taxon>Eukaryota</taxon>
        <taxon>Metazoa</taxon>
        <taxon>Chordata</taxon>
        <taxon>Craniata</taxon>
        <taxon>Vertebrata</taxon>
        <taxon>Euteleostomi</taxon>
        <taxon>Amphibia</taxon>
        <taxon>Batrachia</taxon>
        <taxon>Anura</taxon>
        <taxon>Pipoidea</taxon>
        <taxon>Pipidae</taxon>
        <taxon>Pipinae</taxon>
        <taxon>Hymenochirus</taxon>
    </lineage>
</organism>
<dbReference type="EMBL" id="JAACNH010000008">
    <property type="protein sequence ID" value="KAG8434801.1"/>
    <property type="molecule type" value="Genomic_DNA"/>
</dbReference>
<name>A0A8T2IWL6_9PIPI</name>
<gene>
    <name evidence="1" type="ORF">GDO86_012956</name>
</gene>
<reference evidence="1" key="1">
    <citation type="thesis" date="2020" institute="ProQuest LLC" country="789 East Eisenhower Parkway, Ann Arbor, MI, USA">
        <title>Comparative Genomics and Chromosome Evolution.</title>
        <authorList>
            <person name="Mudd A.B."/>
        </authorList>
    </citation>
    <scope>NUCLEOTIDE SEQUENCE</scope>
    <source>
        <strain evidence="1">Female2</strain>
        <tissue evidence="1">Blood</tissue>
    </source>
</reference>